<feature type="region of interest" description="Disordered" evidence="1">
    <location>
        <begin position="1"/>
        <end position="35"/>
    </location>
</feature>
<evidence type="ECO:0000256" key="1">
    <source>
        <dbReference type="SAM" id="MobiDB-lite"/>
    </source>
</evidence>
<organism evidence="2">
    <name type="scientific">Culex pipiens</name>
    <name type="common">House mosquito</name>
    <dbReference type="NCBI Taxonomy" id="7175"/>
    <lineage>
        <taxon>Eukaryota</taxon>
        <taxon>Metazoa</taxon>
        <taxon>Ecdysozoa</taxon>
        <taxon>Arthropoda</taxon>
        <taxon>Hexapoda</taxon>
        <taxon>Insecta</taxon>
        <taxon>Pterygota</taxon>
        <taxon>Neoptera</taxon>
        <taxon>Endopterygota</taxon>
        <taxon>Diptera</taxon>
        <taxon>Nematocera</taxon>
        <taxon>Culicoidea</taxon>
        <taxon>Culicidae</taxon>
        <taxon>Culicinae</taxon>
        <taxon>Culicini</taxon>
        <taxon>Culex</taxon>
        <taxon>Culex</taxon>
    </lineage>
</organism>
<name>A0A8D8FPV5_CULPI</name>
<reference evidence="2" key="1">
    <citation type="submission" date="2021-05" db="EMBL/GenBank/DDBJ databases">
        <authorList>
            <person name="Alioto T."/>
            <person name="Alioto T."/>
            <person name="Gomez Garrido J."/>
        </authorList>
    </citation>
    <scope>NUCLEOTIDE SEQUENCE</scope>
</reference>
<dbReference type="EMBL" id="HBUE01082013">
    <property type="protein sequence ID" value="CAG6478004.1"/>
    <property type="molecule type" value="Transcribed_RNA"/>
</dbReference>
<accession>A0A8D8FPV5</accession>
<evidence type="ECO:0000313" key="2">
    <source>
        <dbReference type="EMBL" id="CAG6478004.1"/>
    </source>
</evidence>
<proteinExistence type="predicted"/>
<protein>
    <submittedName>
        <fullName evidence="2">(northern house mosquito) hypothetical protein</fullName>
    </submittedName>
</protein>
<dbReference type="AlphaFoldDB" id="A0A8D8FPV5"/>
<sequence length="147" mass="16956">MMIRILPHSPAHAPQSLPNPPTCSSRSPPVARRGNFHSRRKINKLVHKHSPWRFPVFLVSQSGRISGPHLPLKGSFHNPQAVNHYPNPVSSRFVITGKRKIFLQFPFPSKNSLTHSVFFCWWKVSPFYPEPSPLVVWRARPDQKQRL</sequence>